<dbReference type="STRING" id="7260.B4NMR9"/>
<dbReference type="Proteomes" id="UP000007798">
    <property type="component" value="Unassembled WGS sequence"/>
</dbReference>
<dbReference type="InterPro" id="IPR019734">
    <property type="entry name" value="TPR_rpt"/>
</dbReference>
<evidence type="ECO:0000256" key="2">
    <source>
        <dbReference type="ARBA" id="ARBA00022803"/>
    </source>
</evidence>
<feature type="region of interest" description="Disordered" evidence="6">
    <location>
        <begin position="57"/>
        <end position="84"/>
    </location>
</feature>
<evidence type="ECO:0000256" key="3">
    <source>
        <dbReference type="ARBA" id="ARBA00038275"/>
    </source>
</evidence>
<feature type="repeat" description="TPR" evidence="5">
    <location>
        <begin position="100"/>
        <end position="133"/>
    </location>
</feature>
<dbReference type="PANTHER" id="PTHR46423:SF1">
    <property type="entry name" value="RNA POLYMERASE II-ASSOCIATED PROTEIN 3"/>
    <property type="match status" value="1"/>
</dbReference>
<dbReference type="InterPro" id="IPR025986">
    <property type="entry name" value="RPAP3-like_C"/>
</dbReference>
<protein>
    <recommendedName>
        <fullName evidence="4">RNA polymerase II-associated protein 3</fullName>
    </recommendedName>
</protein>
<dbReference type="InterPro" id="IPR011990">
    <property type="entry name" value="TPR-like_helical_dom_sf"/>
</dbReference>
<feature type="compositionally biased region" description="Basic and acidic residues" evidence="6">
    <location>
        <begin position="60"/>
        <end position="69"/>
    </location>
</feature>
<dbReference type="PANTHER" id="PTHR46423">
    <property type="entry name" value="RNA POLYMERASE II-ASSOCIATED PROTEIN 3"/>
    <property type="match status" value="1"/>
</dbReference>
<evidence type="ECO:0000256" key="5">
    <source>
        <dbReference type="PROSITE-ProRule" id="PRU00339"/>
    </source>
</evidence>
<dbReference type="SMART" id="SM00028">
    <property type="entry name" value="TPR"/>
    <property type="match status" value="3"/>
</dbReference>
<keyword evidence="9" id="KW-1185">Reference proteome</keyword>
<feature type="compositionally biased region" description="Polar residues" evidence="6">
    <location>
        <begin position="337"/>
        <end position="350"/>
    </location>
</feature>
<dbReference type="AlphaFoldDB" id="B4NMR9"/>
<dbReference type="KEGG" id="dwi:6652166"/>
<dbReference type="Gene3D" id="1.25.40.10">
    <property type="entry name" value="Tetratricopeptide repeat domain"/>
    <property type="match status" value="1"/>
</dbReference>
<dbReference type="PROSITE" id="PS50293">
    <property type="entry name" value="TPR_REGION"/>
    <property type="match status" value="1"/>
</dbReference>
<dbReference type="GO" id="GO:0101031">
    <property type="term" value="C:protein folding chaperone complex"/>
    <property type="evidence" value="ECO:0007669"/>
    <property type="project" value="TreeGrafter"/>
</dbReference>
<dbReference type="SUPFAM" id="SSF48452">
    <property type="entry name" value="TPR-like"/>
    <property type="match status" value="1"/>
</dbReference>
<proteinExistence type="inferred from homology"/>
<dbReference type="EMBL" id="CH964282">
    <property type="protein sequence ID" value="EDW85658.1"/>
    <property type="molecule type" value="Genomic_DNA"/>
</dbReference>
<evidence type="ECO:0000256" key="1">
    <source>
        <dbReference type="ARBA" id="ARBA00022737"/>
    </source>
</evidence>
<keyword evidence="2 5" id="KW-0802">TPR repeat</keyword>
<evidence type="ECO:0000313" key="9">
    <source>
        <dbReference type="Proteomes" id="UP000007798"/>
    </source>
</evidence>
<dbReference type="PhylomeDB" id="B4NMR9"/>
<evidence type="ECO:0000256" key="6">
    <source>
        <dbReference type="SAM" id="MobiDB-lite"/>
    </source>
</evidence>
<comment type="similarity">
    <text evidence="3">Belongs to the RPAP3 family.</text>
</comment>
<feature type="domain" description="RNA-polymerase II-associated protein 3-like C-terminal" evidence="7">
    <location>
        <begin position="364"/>
        <end position="452"/>
    </location>
</feature>
<reference evidence="8 9" key="1">
    <citation type="journal article" date="2007" name="Nature">
        <title>Evolution of genes and genomes on the Drosophila phylogeny.</title>
        <authorList>
            <consortium name="Drosophila 12 Genomes Consortium"/>
            <person name="Clark A.G."/>
            <person name="Eisen M.B."/>
            <person name="Smith D.R."/>
            <person name="Bergman C.M."/>
            <person name="Oliver B."/>
            <person name="Markow T.A."/>
            <person name="Kaufman T.C."/>
            <person name="Kellis M."/>
            <person name="Gelbart W."/>
            <person name="Iyer V.N."/>
            <person name="Pollard D.A."/>
            <person name="Sackton T.B."/>
            <person name="Larracuente A.M."/>
            <person name="Singh N.D."/>
            <person name="Abad J.P."/>
            <person name="Abt D.N."/>
            <person name="Adryan B."/>
            <person name="Aguade M."/>
            <person name="Akashi H."/>
            <person name="Anderson W.W."/>
            <person name="Aquadro C.F."/>
            <person name="Ardell D.H."/>
            <person name="Arguello R."/>
            <person name="Artieri C.G."/>
            <person name="Barbash D.A."/>
            <person name="Barker D."/>
            <person name="Barsanti P."/>
            <person name="Batterham P."/>
            <person name="Batzoglou S."/>
            <person name="Begun D."/>
            <person name="Bhutkar A."/>
            <person name="Blanco E."/>
            <person name="Bosak S.A."/>
            <person name="Bradley R.K."/>
            <person name="Brand A.D."/>
            <person name="Brent M.R."/>
            <person name="Brooks A.N."/>
            <person name="Brown R.H."/>
            <person name="Butlin R.K."/>
            <person name="Caggese C."/>
            <person name="Calvi B.R."/>
            <person name="Bernardo de Carvalho A."/>
            <person name="Caspi A."/>
            <person name="Castrezana S."/>
            <person name="Celniker S.E."/>
            <person name="Chang J.L."/>
            <person name="Chapple C."/>
            <person name="Chatterji S."/>
            <person name="Chinwalla A."/>
            <person name="Civetta A."/>
            <person name="Clifton S.W."/>
            <person name="Comeron J.M."/>
            <person name="Costello J.C."/>
            <person name="Coyne J.A."/>
            <person name="Daub J."/>
            <person name="David R.G."/>
            <person name="Delcher A.L."/>
            <person name="Delehaunty K."/>
            <person name="Do C.B."/>
            <person name="Ebling H."/>
            <person name="Edwards K."/>
            <person name="Eickbush T."/>
            <person name="Evans J.D."/>
            <person name="Filipski A."/>
            <person name="Findeiss S."/>
            <person name="Freyhult E."/>
            <person name="Fulton L."/>
            <person name="Fulton R."/>
            <person name="Garcia A.C."/>
            <person name="Gardiner A."/>
            <person name="Garfield D.A."/>
            <person name="Garvin B.E."/>
            <person name="Gibson G."/>
            <person name="Gilbert D."/>
            <person name="Gnerre S."/>
            <person name="Godfrey J."/>
            <person name="Good R."/>
            <person name="Gotea V."/>
            <person name="Gravely B."/>
            <person name="Greenberg A.J."/>
            <person name="Griffiths-Jones S."/>
            <person name="Gross S."/>
            <person name="Guigo R."/>
            <person name="Gustafson E.A."/>
            <person name="Haerty W."/>
            <person name="Hahn M.W."/>
            <person name="Halligan D.L."/>
            <person name="Halpern A.L."/>
            <person name="Halter G.M."/>
            <person name="Han M.V."/>
            <person name="Heger A."/>
            <person name="Hillier L."/>
            <person name="Hinrichs A.S."/>
            <person name="Holmes I."/>
            <person name="Hoskins R.A."/>
            <person name="Hubisz M.J."/>
            <person name="Hultmark D."/>
            <person name="Huntley M.A."/>
            <person name="Jaffe D.B."/>
            <person name="Jagadeeshan S."/>
            <person name="Jeck W.R."/>
            <person name="Johnson J."/>
            <person name="Jones C.D."/>
            <person name="Jordan W.C."/>
            <person name="Karpen G.H."/>
            <person name="Kataoka E."/>
            <person name="Keightley P.D."/>
            <person name="Kheradpour P."/>
            <person name="Kirkness E.F."/>
            <person name="Koerich L.B."/>
            <person name="Kristiansen K."/>
            <person name="Kudrna D."/>
            <person name="Kulathinal R.J."/>
            <person name="Kumar S."/>
            <person name="Kwok R."/>
            <person name="Lander E."/>
            <person name="Langley C.H."/>
            <person name="Lapoint R."/>
            <person name="Lazzaro B.P."/>
            <person name="Lee S.J."/>
            <person name="Levesque L."/>
            <person name="Li R."/>
            <person name="Lin C.F."/>
            <person name="Lin M.F."/>
            <person name="Lindblad-Toh K."/>
            <person name="Llopart A."/>
            <person name="Long M."/>
            <person name="Low L."/>
            <person name="Lozovsky E."/>
            <person name="Lu J."/>
            <person name="Luo M."/>
            <person name="Machado C.A."/>
            <person name="Makalowski W."/>
            <person name="Marzo M."/>
            <person name="Matsuda M."/>
            <person name="Matzkin L."/>
            <person name="McAllister B."/>
            <person name="McBride C.S."/>
            <person name="McKernan B."/>
            <person name="McKernan K."/>
            <person name="Mendez-Lago M."/>
            <person name="Minx P."/>
            <person name="Mollenhauer M.U."/>
            <person name="Montooth K."/>
            <person name="Mount S.M."/>
            <person name="Mu X."/>
            <person name="Myers E."/>
            <person name="Negre B."/>
            <person name="Newfeld S."/>
            <person name="Nielsen R."/>
            <person name="Noor M.A."/>
            <person name="O'Grady P."/>
            <person name="Pachter L."/>
            <person name="Papaceit M."/>
            <person name="Parisi M.J."/>
            <person name="Parisi M."/>
            <person name="Parts L."/>
            <person name="Pedersen J.S."/>
            <person name="Pesole G."/>
            <person name="Phillippy A.M."/>
            <person name="Ponting C.P."/>
            <person name="Pop M."/>
            <person name="Porcelli D."/>
            <person name="Powell J.R."/>
            <person name="Prohaska S."/>
            <person name="Pruitt K."/>
            <person name="Puig M."/>
            <person name="Quesneville H."/>
            <person name="Ram K.R."/>
            <person name="Rand D."/>
            <person name="Rasmussen M.D."/>
            <person name="Reed L.K."/>
            <person name="Reenan R."/>
            <person name="Reily A."/>
            <person name="Remington K.A."/>
            <person name="Rieger T.T."/>
            <person name="Ritchie M.G."/>
            <person name="Robin C."/>
            <person name="Rogers Y.H."/>
            <person name="Rohde C."/>
            <person name="Rozas J."/>
            <person name="Rubenfield M.J."/>
            <person name="Ruiz A."/>
            <person name="Russo S."/>
            <person name="Salzberg S.L."/>
            <person name="Sanchez-Gracia A."/>
            <person name="Saranga D.J."/>
            <person name="Sato H."/>
            <person name="Schaeffer S.W."/>
            <person name="Schatz M.C."/>
            <person name="Schlenke T."/>
            <person name="Schwartz R."/>
            <person name="Segarra C."/>
            <person name="Singh R.S."/>
            <person name="Sirot L."/>
            <person name="Sirota M."/>
            <person name="Sisneros N.B."/>
            <person name="Smith C.D."/>
            <person name="Smith T.F."/>
            <person name="Spieth J."/>
            <person name="Stage D.E."/>
            <person name="Stark A."/>
            <person name="Stephan W."/>
            <person name="Strausberg R.L."/>
            <person name="Strempel S."/>
            <person name="Sturgill D."/>
            <person name="Sutton G."/>
            <person name="Sutton G.G."/>
            <person name="Tao W."/>
            <person name="Teichmann S."/>
            <person name="Tobari Y.N."/>
            <person name="Tomimura Y."/>
            <person name="Tsolas J.M."/>
            <person name="Valente V.L."/>
            <person name="Venter E."/>
            <person name="Venter J.C."/>
            <person name="Vicario S."/>
            <person name="Vieira F.G."/>
            <person name="Vilella A.J."/>
            <person name="Villasante A."/>
            <person name="Walenz B."/>
            <person name="Wang J."/>
            <person name="Wasserman M."/>
            <person name="Watts T."/>
            <person name="Wilson D."/>
            <person name="Wilson R.K."/>
            <person name="Wing R.A."/>
            <person name="Wolfner M.F."/>
            <person name="Wong A."/>
            <person name="Wong G.K."/>
            <person name="Wu C.I."/>
            <person name="Wu G."/>
            <person name="Yamamoto D."/>
            <person name="Yang H.P."/>
            <person name="Yang S.P."/>
            <person name="Yorke J.A."/>
            <person name="Yoshida K."/>
            <person name="Zdobnov E."/>
            <person name="Zhang P."/>
            <person name="Zhang Y."/>
            <person name="Zimin A.V."/>
            <person name="Baldwin J."/>
            <person name="Abdouelleil A."/>
            <person name="Abdulkadir J."/>
            <person name="Abebe A."/>
            <person name="Abera B."/>
            <person name="Abreu J."/>
            <person name="Acer S.C."/>
            <person name="Aftuck L."/>
            <person name="Alexander A."/>
            <person name="An P."/>
            <person name="Anderson E."/>
            <person name="Anderson S."/>
            <person name="Arachi H."/>
            <person name="Azer M."/>
            <person name="Bachantsang P."/>
            <person name="Barry A."/>
            <person name="Bayul T."/>
            <person name="Berlin A."/>
            <person name="Bessette D."/>
            <person name="Bloom T."/>
            <person name="Blye J."/>
            <person name="Boguslavskiy L."/>
            <person name="Bonnet C."/>
            <person name="Boukhgalter B."/>
            <person name="Bourzgui I."/>
            <person name="Brown A."/>
            <person name="Cahill P."/>
            <person name="Channer S."/>
            <person name="Cheshatsang Y."/>
            <person name="Chuda L."/>
            <person name="Citroen M."/>
            <person name="Collymore A."/>
            <person name="Cooke P."/>
            <person name="Costello M."/>
            <person name="D'Aco K."/>
            <person name="Daza R."/>
            <person name="De Haan G."/>
            <person name="DeGray S."/>
            <person name="DeMaso C."/>
            <person name="Dhargay N."/>
            <person name="Dooley K."/>
            <person name="Dooley E."/>
            <person name="Doricent M."/>
            <person name="Dorje P."/>
            <person name="Dorjee K."/>
            <person name="Dupes A."/>
            <person name="Elong R."/>
            <person name="Falk J."/>
            <person name="Farina A."/>
            <person name="Faro S."/>
            <person name="Ferguson D."/>
            <person name="Fisher S."/>
            <person name="Foley C.D."/>
            <person name="Franke A."/>
            <person name="Friedrich D."/>
            <person name="Gadbois L."/>
            <person name="Gearin G."/>
            <person name="Gearin C.R."/>
            <person name="Giannoukos G."/>
            <person name="Goode T."/>
            <person name="Graham J."/>
            <person name="Grandbois E."/>
            <person name="Grewal S."/>
            <person name="Gyaltsen K."/>
            <person name="Hafez N."/>
            <person name="Hagos B."/>
            <person name="Hall J."/>
            <person name="Henson C."/>
            <person name="Hollinger A."/>
            <person name="Honan T."/>
            <person name="Huard M.D."/>
            <person name="Hughes L."/>
            <person name="Hurhula B."/>
            <person name="Husby M.E."/>
            <person name="Kamat A."/>
            <person name="Kanga B."/>
            <person name="Kashin S."/>
            <person name="Khazanovich D."/>
            <person name="Kisner P."/>
            <person name="Lance K."/>
            <person name="Lara M."/>
            <person name="Lee W."/>
            <person name="Lennon N."/>
            <person name="Letendre F."/>
            <person name="LeVine R."/>
            <person name="Lipovsky A."/>
            <person name="Liu X."/>
            <person name="Liu J."/>
            <person name="Liu S."/>
            <person name="Lokyitsang T."/>
            <person name="Lokyitsang Y."/>
            <person name="Lubonja R."/>
            <person name="Lui A."/>
            <person name="MacDonald P."/>
            <person name="Magnisalis V."/>
            <person name="Maru K."/>
            <person name="Matthews C."/>
            <person name="McCusker W."/>
            <person name="McDonough S."/>
            <person name="Mehta T."/>
            <person name="Meldrim J."/>
            <person name="Meneus L."/>
            <person name="Mihai O."/>
            <person name="Mihalev A."/>
            <person name="Mihova T."/>
            <person name="Mittelman R."/>
            <person name="Mlenga V."/>
            <person name="Montmayeur A."/>
            <person name="Mulrain L."/>
            <person name="Navidi A."/>
            <person name="Naylor J."/>
            <person name="Negash T."/>
            <person name="Nguyen T."/>
            <person name="Nguyen N."/>
            <person name="Nicol R."/>
            <person name="Norbu C."/>
            <person name="Norbu N."/>
            <person name="Novod N."/>
            <person name="O'Neill B."/>
            <person name="Osman S."/>
            <person name="Markiewicz E."/>
            <person name="Oyono O.L."/>
            <person name="Patti C."/>
            <person name="Phunkhang P."/>
            <person name="Pierre F."/>
            <person name="Priest M."/>
            <person name="Raghuraman S."/>
            <person name="Rege F."/>
            <person name="Reyes R."/>
            <person name="Rise C."/>
            <person name="Rogov P."/>
            <person name="Ross K."/>
            <person name="Ryan E."/>
            <person name="Settipalli S."/>
            <person name="Shea T."/>
            <person name="Sherpa N."/>
            <person name="Shi L."/>
            <person name="Shih D."/>
            <person name="Sparrow T."/>
            <person name="Spaulding J."/>
            <person name="Stalker J."/>
            <person name="Stange-Thomann N."/>
            <person name="Stavropoulos S."/>
            <person name="Stone C."/>
            <person name="Strader C."/>
            <person name="Tesfaye S."/>
            <person name="Thomson T."/>
            <person name="Thoulutsang Y."/>
            <person name="Thoulutsang D."/>
            <person name="Topham K."/>
            <person name="Topping I."/>
            <person name="Tsamla T."/>
            <person name="Vassiliev H."/>
            <person name="Vo A."/>
            <person name="Wangchuk T."/>
            <person name="Wangdi T."/>
            <person name="Weiand M."/>
            <person name="Wilkinson J."/>
            <person name="Wilson A."/>
            <person name="Yadav S."/>
            <person name="Young G."/>
            <person name="Yu Q."/>
            <person name="Zembek L."/>
            <person name="Zhong D."/>
            <person name="Zimmer A."/>
            <person name="Zwirko Z."/>
            <person name="Jaffe D.B."/>
            <person name="Alvarez P."/>
            <person name="Brockman W."/>
            <person name="Butler J."/>
            <person name="Chin C."/>
            <person name="Gnerre S."/>
            <person name="Grabherr M."/>
            <person name="Kleber M."/>
            <person name="Mauceli E."/>
            <person name="MacCallum I."/>
        </authorList>
    </citation>
    <scope>NUCLEOTIDE SEQUENCE [LARGE SCALE GENOMIC DNA]</scope>
    <source>
        <strain evidence="9">Tucson 14030-0811.24</strain>
    </source>
</reference>
<sequence>MNEGARKTMELQRQVRHNATEYQNAVKNLYSWEKDIKSKEQTIKNAANATAKNNVPVRSYVEKKEEKTAKPISPSGSAAGTPTEKQDLPVDLVAQQHKKANDIKDRGNTYVKKGDYDHAIEAYTEAVDVYPYDPIYFSNRALCYLKKEDYNSCVEDCEAAIRLDKLCAKAYYRRMQANESLGNNMEALKDCTSVLAIEPKNVEAKTSLARINNRLRANATKGGPNFTPDRPDLVDILPLDKPAYKRSKKPMRRVPIVDIVSPRATSNNNTNQLRISDDDIDKIFNSYCGAFEEVKNNTKPKLESNPIETPALKLPEHTSNSLNPDTEVAQKKAAKPTINNSPALTSQTEASAADGPVERALPPQPMNTAQFYITWKELSPAQKYKYLKSIEIPNLCKILGAGFDSDTFTDLLHTIQEFYVPNKEPTTAAVLYEISKNEEFVILAMLMSTEEKNIISSIMTELKKWTKNTTILAKLTKAYNVD</sequence>
<dbReference type="GO" id="GO:2000672">
    <property type="term" value="P:negative regulation of motor neuron apoptotic process"/>
    <property type="evidence" value="ECO:0007669"/>
    <property type="project" value="EnsemblMetazoa"/>
</dbReference>
<dbReference type="InterPro" id="IPR051966">
    <property type="entry name" value="RPAP3"/>
</dbReference>
<evidence type="ECO:0000256" key="4">
    <source>
        <dbReference type="ARBA" id="ARBA00040133"/>
    </source>
</evidence>
<feature type="region of interest" description="Disordered" evidence="6">
    <location>
        <begin position="299"/>
        <end position="363"/>
    </location>
</feature>
<dbReference type="SMR" id="B4NMR9"/>
<dbReference type="eggNOG" id="KOG4648">
    <property type="taxonomic scope" value="Eukaryota"/>
</dbReference>
<organism evidence="8 9">
    <name type="scientific">Drosophila willistoni</name>
    <name type="common">Fruit fly</name>
    <dbReference type="NCBI Taxonomy" id="7260"/>
    <lineage>
        <taxon>Eukaryota</taxon>
        <taxon>Metazoa</taxon>
        <taxon>Ecdysozoa</taxon>
        <taxon>Arthropoda</taxon>
        <taxon>Hexapoda</taxon>
        <taxon>Insecta</taxon>
        <taxon>Pterygota</taxon>
        <taxon>Neoptera</taxon>
        <taxon>Endopterygota</taxon>
        <taxon>Diptera</taxon>
        <taxon>Brachycera</taxon>
        <taxon>Muscomorpha</taxon>
        <taxon>Ephydroidea</taxon>
        <taxon>Drosophilidae</taxon>
        <taxon>Drosophila</taxon>
        <taxon>Sophophora</taxon>
    </lineage>
</organism>
<dbReference type="Pfam" id="PF13414">
    <property type="entry name" value="TPR_11"/>
    <property type="match status" value="1"/>
</dbReference>
<dbReference type="Pfam" id="PF13877">
    <property type="entry name" value="RPAP3_C"/>
    <property type="match status" value="1"/>
</dbReference>
<evidence type="ECO:0000259" key="7">
    <source>
        <dbReference type="Pfam" id="PF13877"/>
    </source>
</evidence>
<dbReference type="HOGENOM" id="CLU_023272_1_0_1"/>
<accession>B4NMR9</accession>
<dbReference type="OMA" id="NFTPDRP"/>
<dbReference type="OrthoDB" id="2942533at2759"/>
<dbReference type="InParanoid" id="B4NMR9"/>
<gene>
    <name evidence="8" type="primary">Dwil\GK23037</name>
    <name evidence="8" type="ORF">Dwil_GK23037</name>
</gene>
<dbReference type="GO" id="GO:1904059">
    <property type="term" value="P:regulation of locomotor rhythm"/>
    <property type="evidence" value="ECO:0007669"/>
    <property type="project" value="EnsemblMetazoa"/>
</dbReference>
<dbReference type="PROSITE" id="PS50005">
    <property type="entry name" value="TPR"/>
    <property type="match status" value="1"/>
</dbReference>
<evidence type="ECO:0000313" key="8">
    <source>
        <dbReference type="EMBL" id="EDW85658.1"/>
    </source>
</evidence>
<dbReference type="FunCoup" id="B4NMR9">
    <property type="interactions" value="1236"/>
</dbReference>
<name>B4NMR9_DROWI</name>
<keyword evidence="1" id="KW-0677">Repeat</keyword>